<dbReference type="OrthoDB" id="9797538at2"/>
<evidence type="ECO:0000256" key="2">
    <source>
        <dbReference type="ARBA" id="ARBA00023002"/>
    </source>
</evidence>
<evidence type="ECO:0000256" key="1">
    <source>
        <dbReference type="ARBA" id="ARBA00006484"/>
    </source>
</evidence>
<dbReference type="GO" id="GO:0016491">
    <property type="term" value="F:oxidoreductase activity"/>
    <property type="evidence" value="ECO:0007669"/>
    <property type="project" value="UniProtKB-KW"/>
</dbReference>
<accession>A0A1S1L341</accession>
<dbReference type="PIRSF" id="PIRSF000126">
    <property type="entry name" value="11-beta-HSD1"/>
    <property type="match status" value="1"/>
</dbReference>
<reference evidence="5 6" key="1">
    <citation type="submission" date="2016-10" db="EMBL/GenBank/DDBJ databases">
        <title>Evaluation of Human, Veterinary and Environmental Mycobacterium chelonae Isolates by Core Genome Phylogenomic Analysis, Targeted Gene Comparison, and Anti-microbial Susceptibility Patterns: A Tale of Mistaken Identities.</title>
        <authorList>
            <person name="Fogelson S.B."/>
            <person name="Camus A.C."/>
            <person name="Lorenz W."/>
            <person name="Vasireddy R."/>
            <person name="Vasireddy S."/>
            <person name="Smith T."/>
            <person name="Brown-Elliott B.A."/>
            <person name="Wallace R.J.Jr."/>
            <person name="Hasan N.A."/>
            <person name="Reischl U."/>
            <person name="Sanchez S."/>
        </authorList>
    </citation>
    <scope>NUCLEOTIDE SEQUENCE [LARGE SCALE GENOMIC DNA]</scope>
    <source>
        <strain evidence="5 6">1559</strain>
    </source>
</reference>
<dbReference type="GO" id="GO:0016020">
    <property type="term" value="C:membrane"/>
    <property type="evidence" value="ECO:0007669"/>
    <property type="project" value="TreeGrafter"/>
</dbReference>
<dbReference type="PRINTS" id="PR00081">
    <property type="entry name" value="GDHRDH"/>
</dbReference>
<dbReference type="InterPro" id="IPR057326">
    <property type="entry name" value="KR_dom"/>
</dbReference>
<dbReference type="Pfam" id="PF00106">
    <property type="entry name" value="adh_short"/>
    <property type="match status" value="1"/>
</dbReference>
<dbReference type="GeneID" id="57167687"/>
<sequence>MLPSPRAAAAVLITGASSGIGEELAREFSRRGYPVVLVARRADRLQELAETLGPSARVLAVDLSNDHERAQLPGRVAELGLAVDVLVNNAGLSTAGPVAESDPAAELNLVAVDVSAVVDLCSRFVPQMVTRGSGAVLNVGSVGAFGPLPGQAAYGAAKAFVVSYTHALNEELRGTGVSAATLCPGPVKTGFGAAVGISDEDAEAAMPKVMWVNAATVARTAVDGLAAGKTVIVPGLANRIGVAANHLLPRGLLTRMVARSHPALKRGRKV</sequence>
<protein>
    <submittedName>
        <fullName evidence="5">Oxidoreductase</fullName>
    </submittedName>
</protein>
<dbReference type="Gene3D" id="3.40.50.720">
    <property type="entry name" value="NAD(P)-binding Rossmann-like Domain"/>
    <property type="match status" value="1"/>
</dbReference>
<evidence type="ECO:0000313" key="5">
    <source>
        <dbReference type="EMBL" id="OHU21509.1"/>
    </source>
</evidence>
<dbReference type="AlphaFoldDB" id="A0A1S1L341"/>
<dbReference type="PRINTS" id="PR00080">
    <property type="entry name" value="SDRFAMILY"/>
</dbReference>
<dbReference type="SMART" id="SM00822">
    <property type="entry name" value="PKS_KR"/>
    <property type="match status" value="1"/>
</dbReference>
<comment type="similarity">
    <text evidence="1 3">Belongs to the short-chain dehydrogenases/reductases (SDR) family.</text>
</comment>
<dbReference type="PANTHER" id="PTHR44196">
    <property type="entry name" value="DEHYDROGENASE/REDUCTASE SDR FAMILY MEMBER 7B"/>
    <property type="match status" value="1"/>
</dbReference>
<dbReference type="InterPro" id="IPR002347">
    <property type="entry name" value="SDR_fam"/>
</dbReference>
<evidence type="ECO:0000256" key="3">
    <source>
        <dbReference type="RuleBase" id="RU000363"/>
    </source>
</evidence>
<evidence type="ECO:0000313" key="6">
    <source>
        <dbReference type="Proteomes" id="UP000179616"/>
    </source>
</evidence>
<feature type="domain" description="Ketoreductase" evidence="4">
    <location>
        <begin position="9"/>
        <end position="183"/>
    </location>
</feature>
<dbReference type="PANTHER" id="PTHR44196:SF2">
    <property type="entry name" value="SHORT-CHAIN DEHYDROGENASE-RELATED"/>
    <property type="match status" value="1"/>
</dbReference>
<dbReference type="SUPFAM" id="SSF51735">
    <property type="entry name" value="NAD(P)-binding Rossmann-fold domains"/>
    <property type="match status" value="1"/>
</dbReference>
<comment type="caution">
    <text evidence="5">The sequence shown here is derived from an EMBL/GenBank/DDBJ whole genome shotgun (WGS) entry which is preliminary data.</text>
</comment>
<proteinExistence type="inferred from homology"/>
<organism evidence="5 6">
    <name type="scientific">Mycobacteroides franklinii</name>
    <dbReference type="NCBI Taxonomy" id="948102"/>
    <lineage>
        <taxon>Bacteria</taxon>
        <taxon>Bacillati</taxon>
        <taxon>Actinomycetota</taxon>
        <taxon>Actinomycetes</taxon>
        <taxon>Mycobacteriales</taxon>
        <taxon>Mycobacteriaceae</taxon>
        <taxon>Mycobacteroides</taxon>
    </lineage>
</organism>
<dbReference type="STRING" id="948102.BKG76_12835"/>
<name>A0A1S1L341_9MYCO</name>
<keyword evidence="2" id="KW-0560">Oxidoreductase</keyword>
<evidence type="ECO:0000259" key="4">
    <source>
        <dbReference type="SMART" id="SM00822"/>
    </source>
</evidence>
<dbReference type="EMBL" id="MLIK01000019">
    <property type="protein sequence ID" value="OHU21509.1"/>
    <property type="molecule type" value="Genomic_DNA"/>
</dbReference>
<dbReference type="InterPro" id="IPR036291">
    <property type="entry name" value="NAD(P)-bd_dom_sf"/>
</dbReference>
<dbReference type="RefSeq" id="WP_070937976.1">
    <property type="nucleotide sequence ID" value="NZ_MLIK01000019.1"/>
</dbReference>
<dbReference type="CDD" id="cd05233">
    <property type="entry name" value="SDR_c"/>
    <property type="match status" value="1"/>
</dbReference>
<gene>
    <name evidence="5" type="ORF">BKG76_12835</name>
</gene>
<dbReference type="Proteomes" id="UP000179616">
    <property type="component" value="Unassembled WGS sequence"/>
</dbReference>